<dbReference type="OMA" id="RVHHIGE"/>
<organism evidence="17 18">
    <name type="scientific">Gregarina niphandrodes</name>
    <name type="common">Septate eugregarine</name>
    <dbReference type="NCBI Taxonomy" id="110365"/>
    <lineage>
        <taxon>Eukaryota</taxon>
        <taxon>Sar</taxon>
        <taxon>Alveolata</taxon>
        <taxon>Apicomplexa</taxon>
        <taxon>Conoidasida</taxon>
        <taxon>Gregarinasina</taxon>
        <taxon>Eugregarinorida</taxon>
        <taxon>Gregarinidae</taxon>
        <taxon>Gregarina</taxon>
    </lineage>
</organism>
<dbReference type="Gene3D" id="3.20.20.60">
    <property type="entry name" value="Phosphoenolpyruvate-binding domains"/>
    <property type="match status" value="1"/>
</dbReference>
<dbReference type="InterPro" id="IPR011037">
    <property type="entry name" value="Pyrv_Knase-like_insert_dom_sf"/>
</dbReference>
<dbReference type="SUPFAM" id="SSF50800">
    <property type="entry name" value="PK beta-barrel domain-like"/>
    <property type="match status" value="1"/>
</dbReference>
<comment type="pathway">
    <text evidence="3 14">Carbohydrate degradation; glycolysis; pyruvate from D-glyceraldehyde 3-phosphate: step 5/5.</text>
</comment>
<gene>
    <name evidence="17" type="ORF">GNI_063810</name>
</gene>
<dbReference type="GO" id="GO:0016301">
    <property type="term" value="F:kinase activity"/>
    <property type="evidence" value="ECO:0007669"/>
    <property type="project" value="UniProtKB-KW"/>
</dbReference>
<evidence type="ECO:0000256" key="5">
    <source>
        <dbReference type="ARBA" id="ARBA00012142"/>
    </source>
</evidence>
<keyword evidence="7" id="KW-0479">Metal-binding</keyword>
<evidence type="ECO:0000256" key="13">
    <source>
        <dbReference type="ARBA" id="ARBA00023317"/>
    </source>
</evidence>
<dbReference type="GO" id="GO:0004743">
    <property type="term" value="F:pyruvate kinase activity"/>
    <property type="evidence" value="ECO:0007669"/>
    <property type="project" value="UniProtKB-EC"/>
</dbReference>
<dbReference type="EMBL" id="AFNH02000482">
    <property type="protein sequence ID" value="EZG68161.1"/>
    <property type="molecule type" value="Genomic_DNA"/>
</dbReference>
<keyword evidence="12 14" id="KW-0324">Glycolysis</keyword>
<dbReference type="VEuPathDB" id="CryptoDB:GNI_063810"/>
<dbReference type="InterPro" id="IPR036918">
    <property type="entry name" value="Pyrv_Knase_C_sf"/>
</dbReference>
<reference evidence="17" key="1">
    <citation type="submission" date="2013-12" db="EMBL/GenBank/DDBJ databases">
        <authorList>
            <person name="Omoto C.K."/>
            <person name="Sibley D."/>
            <person name="Venepally P."/>
            <person name="Hadjithomas M."/>
            <person name="Karamycheva S."/>
            <person name="Brunk B."/>
            <person name="Roos D."/>
            <person name="Caler E."/>
            <person name="Lorenzi H."/>
        </authorList>
    </citation>
    <scope>NUCLEOTIDE SEQUENCE</scope>
</reference>
<dbReference type="GeneID" id="22912339"/>
<evidence type="ECO:0000256" key="12">
    <source>
        <dbReference type="ARBA" id="ARBA00023152"/>
    </source>
</evidence>
<evidence type="ECO:0000256" key="11">
    <source>
        <dbReference type="ARBA" id="ARBA00022842"/>
    </source>
</evidence>
<keyword evidence="6 14" id="KW-0808">Transferase</keyword>
<evidence type="ECO:0000256" key="2">
    <source>
        <dbReference type="ARBA" id="ARBA00001958"/>
    </source>
</evidence>
<dbReference type="PANTHER" id="PTHR11817">
    <property type="entry name" value="PYRUVATE KINASE"/>
    <property type="match status" value="1"/>
</dbReference>
<keyword evidence="10" id="KW-0067">ATP-binding</keyword>
<dbReference type="FunFam" id="2.40.33.10:FF:000001">
    <property type="entry name" value="Pyruvate kinase"/>
    <property type="match status" value="1"/>
</dbReference>
<evidence type="ECO:0000259" key="15">
    <source>
        <dbReference type="Pfam" id="PF00224"/>
    </source>
</evidence>
<dbReference type="InterPro" id="IPR001697">
    <property type="entry name" value="Pyr_Knase"/>
</dbReference>
<dbReference type="eggNOG" id="KOG2323">
    <property type="taxonomic scope" value="Eukaryota"/>
</dbReference>
<feature type="domain" description="Pyruvate kinase barrel" evidence="15">
    <location>
        <begin position="34"/>
        <end position="359"/>
    </location>
</feature>
<comment type="catalytic activity">
    <reaction evidence="14">
        <text>pyruvate + ATP = phosphoenolpyruvate + ADP + H(+)</text>
        <dbReference type="Rhea" id="RHEA:18157"/>
        <dbReference type="ChEBI" id="CHEBI:15361"/>
        <dbReference type="ChEBI" id="CHEBI:15378"/>
        <dbReference type="ChEBI" id="CHEBI:30616"/>
        <dbReference type="ChEBI" id="CHEBI:58702"/>
        <dbReference type="ChEBI" id="CHEBI:456216"/>
        <dbReference type="EC" id="2.7.1.40"/>
    </reaction>
</comment>
<evidence type="ECO:0000313" key="17">
    <source>
        <dbReference type="EMBL" id="EZG68161.1"/>
    </source>
</evidence>
<evidence type="ECO:0000256" key="9">
    <source>
        <dbReference type="ARBA" id="ARBA00022777"/>
    </source>
</evidence>
<dbReference type="AlphaFoldDB" id="A0A023B821"/>
<evidence type="ECO:0000256" key="7">
    <source>
        <dbReference type="ARBA" id="ARBA00022723"/>
    </source>
</evidence>
<proteinExistence type="inferred from homology"/>
<dbReference type="NCBIfam" id="NF004978">
    <property type="entry name" value="PRK06354.1"/>
    <property type="match status" value="1"/>
</dbReference>
<dbReference type="InterPro" id="IPR015813">
    <property type="entry name" value="Pyrv/PenolPyrv_kinase-like_dom"/>
</dbReference>
<sequence length="512" mass="56054">MNTSVQNSQFMNKAQRIALDDIFRSRSELERSLRRTKIICTMGPACWDVETLVKMIDAGMDVCRLNFSHGDHETHGECLKRVREAMKQRPEKKLGLLLDTKGPEIRTGMFKEGVKAIELKKGQQLKIVTDYNFLGDENCIACTYPKLPQTVKPGSQILIADGSLSVKVMDVQDDHVITEVMNNAKIGERKNMNLPGAKVDLPVCGEREINDFLAFGIPNRMHFIAASFVQCAQDIRDIRKILGDAGRHFKILPKIENQEGLIHFDEILAEADGVMIARGDMGMEIPLEKVFLAQKMIISKCNLVGKPVIVATQMLESMINAPRPTRAEVSDVANAVLDGCDCVMLSGESANGAFPVNAVQMLSRTCLEAESCLDYPSLYKAIHSSVTLTGSLSVPEAVCCSAVESAEDVNASCIIALTETGLTARLLAKYKPPQIILAVSASDISIAQLSFVRGVIPIKVDSFQGTDSIIRKAVAHAKDRKYAKPGDSVVCVHGILEDVSGHTNLMKIVNIQ</sequence>
<dbReference type="InterPro" id="IPR015793">
    <property type="entry name" value="Pyrv_Knase_brl"/>
</dbReference>
<evidence type="ECO:0000259" key="16">
    <source>
        <dbReference type="Pfam" id="PF02887"/>
    </source>
</evidence>
<dbReference type="EC" id="2.7.1.40" evidence="5 14"/>
<dbReference type="SUPFAM" id="SSF52935">
    <property type="entry name" value="PK C-terminal domain-like"/>
    <property type="match status" value="1"/>
</dbReference>
<keyword evidence="9 14" id="KW-0418">Kinase</keyword>
<name>A0A023B821_GRENI</name>
<dbReference type="SUPFAM" id="SSF51621">
    <property type="entry name" value="Phosphoenolpyruvate/pyruvate domain"/>
    <property type="match status" value="1"/>
</dbReference>
<evidence type="ECO:0000256" key="6">
    <source>
        <dbReference type="ARBA" id="ARBA00022679"/>
    </source>
</evidence>
<dbReference type="Pfam" id="PF00224">
    <property type="entry name" value="PK"/>
    <property type="match status" value="1"/>
</dbReference>
<evidence type="ECO:0000256" key="4">
    <source>
        <dbReference type="ARBA" id="ARBA00008663"/>
    </source>
</evidence>
<evidence type="ECO:0000313" key="18">
    <source>
        <dbReference type="Proteomes" id="UP000019763"/>
    </source>
</evidence>
<dbReference type="OrthoDB" id="108365at2759"/>
<feature type="domain" description="Pyruvate kinase C-terminal" evidence="16">
    <location>
        <begin position="396"/>
        <end position="509"/>
    </location>
</feature>
<evidence type="ECO:0000256" key="3">
    <source>
        <dbReference type="ARBA" id="ARBA00004997"/>
    </source>
</evidence>
<dbReference type="NCBIfam" id="NF004491">
    <property type="entry name" value="PRK05826.1"/>
    <property type="match status" value="1"/>
</dbReference>
<dbReference type="Gene3D" id="3.40.1380.20">
    <property type="entry name" value="Pyruvate kinase, C-terminal domain"/>
    <property type="match status" value="1"/>
</dbReference>
<comment type="caution">
    <text evidence="17">The sequence shown here is derived from an EMBL/GenBank/DDBJ whole genome shotgun (WGS) entry which is preliminary data.</text>
</comment>
<dbReference type="Pfam" id="PF02887">
    <property type="entry name" value="PK_C"/>
    <property type="match status" value="1"/>
</dbReference>
<evidence type="ECO:0000256" key="1">
    <source>
        <dbReference type="ARBA" id="ARBA00001946"/>
    </source>
</evidence>
<comment type="cofactor">
    <cofactor evidence="1">
        <name>Mg(2+)</name>
        <dbReference type="ChEBI" id="CHEBI:18420"/>
    </cofactor>
</comment>
<comment type="cofactor">
    <cofactor evidence="2">
        <name>K(+)</name>
        <dbReference type="ChEBI" id="CHEBI:29103"/>
    </cofactor>
</comment>
<dbReference type="GO" id="GO:0000287">
    <property type="term" value="F:magnesium ion binding"/>
    <property type="evidence" value="ECO:0007669"/>
    <property type="project" value="InterPro"/>
</dbReference>
<dbReference type="NCBIfam" id="TIGR01064">
    <property type="entry name" value="pyruv_kin"/>
    <property type="match status" value="1"/>
</dbReference>
<dbReference type="FunFam" id="3.20.20.60:FF:000025">
    <property type="entry name" value="Pyruvate kinase"/>
    <property type="match status" value="1"/>
</dbReference>
<dbReference type="InterPro" id="IPR015795">
    <property type="entry name" value="Pyrv_Knase_C"/>
</dbReference>
<evidence type="ECO:0000256" key="14">
    <source>
        <dbReference type="RuleBase" id="RU000504"/>
    </source>
</evidence>
<dbReference type="Gene3D" id="2.40.33.10">
    <property type="entry name" value="PK beta-barrel domain-like"/>
    <property type="match status" value="1"/>
</dbReference>
<dbReference type="InterPro" id="IPR015806">
    <property type="entry name" value="Pyrv_Knase_insert_dom_sf"/>
</dbReference>
<dbReference type="Proteomes" id="UP000019763">
    <property type="component" value="Unassembled WGS sequence"/>
</dbReference>
<dbReference type="GO" id="GO:0005524">
    <property type="term" value="F:ATP binding"/>
    <property type="evidence" value="ECO:0007669"/>
    <property type="project" value="UniProtKB-KW"/>
</dbReference>
<dbReference type="PRINTS" id="PR01050">
    <property type="entry name" value="PYRUVTKNASE"/>
</dbReference>
<dbReference type="UniPathway" id="UPA00109">
    <property type="reaction ID" value="UER00188"/>
</dbReference>
<dbReference type="GO" id="GO:0030955">
    <property type="term" value="F:potassium ion binding"/>
    <property type="evidence" value="ECO:0007669"/>
    <property type="project" value="InterPro"/>
</dbReference>
<evidence type="ECO:0000256" key="8">
    <source>
        <dbReference type="ARBA" id="ARBA00022741"/>
    </source>
</evidence>
<keyword evidence="18" id="KW-1185">Reference proteome</keyword>
<keyword evidence="13 17" id="KW-0670">Pyruvate</keyword>
<accession>A0A023B821</accession>
<evidence type="ECO:0000256" key="10">
    <source>
        <dbReference type="ARBA" id="ARBA00022840"/>
    </source>
</evidence>
<dbReference type="RefSeq" id="XP_011130055.1">
    <property type="nucleotide sequence ID" value="XM_011131753.1"/>
</dbReference>
<keyword evidence="8" id="KW-0547">Nucleotide-binding</keyword>
<dbReference type="InterPro" id="IPR040442">
    <property type="entry name" value="Pyrv_kinase-like_dom_sf"/>
</dbReference>
<protein>
    <recommendedName>
        <fullName evidence="5 14">Pyruvate kinase</fullName>
        <ecNumber evidence="5 14">2.7.1.40</ecNumber>
    </recommendedName>
</protein>
<keyword evidence="11 14" id="KW-0460">Magnesium</keyword>
<comment type="similarity">
    <text evidence="4 14">Belongs to the pyruvate kinase family.</text>
</comment>